<dbReference type="Proteomes" id="UP000033203">
    <property type="component" value="Unassembled WGS sequence"/>
</dbReference>
<evidence type="ECO:0000313" key="2">
    <source>
        <dbReference type="Proteomes" id="UP000033203"/>
    </source>
</evidence>
<dbReference type="GeneID" id="78486756"/>
<gene>
    <name evidence="1" type="ORF">SR41_17390</name>
</gene>
<dbReference type="EMBL" id="JXTP01000092">
    <property type="protein sequence ID" value="KIU25934.1"/>
    <property type="molecule type" value="Genomic_DNA"/>
</dbReference>
<dbReference type="OrthoDB" id="7478781at2"/>
<comment type="caution">
    <text evidence="1">The sequence shown here is derived from an EMBL/GenBank/DDBJ whole genome shotgun (WGS) entry which is preliminary data.</text>
</comment>
<name>A0A0D1KN63_9SPHN</name>
<protein>
    <submittedName>
        <fullName evidence="1">Uncharacterized protein</fullName>
    </submittedName>
</protein>
<dbReference type="RefSeq" id="WP_043061464.1">
    <property type="nucleotide sequence ID" value="NZ_QDFS01000039.1"/>
</dbReference>
<sequence>MATVLTPREQQETASIAWQLGGYDDMLRLERELKAMKAAGKRPKMVIDQATGKRKLVEA</sequence>
<reference evidence="1 2" key="1">
    <citation type="submission" date="2015-01" db="EMBL/GenBank/DDBJ databases">
        <title>Genome of Sphingomonas taxi strain 30a.</title>
        <authorList>
            <person name="Eevers N."/>
            <person name="Van Hamme J."/>
            <person name="Bottos E."/>
            <person name="Weyens N."/>
            <person name="Vangronsveld J."/>
        </authorList>
    </citation>
    <scope>NUCLEOTIDE SEQUENCE [LARGE SCALE GENOMIC DNA]</scope>
    <source>
        <strain evidence="1 2">30a</strain>
    </source>
</reference>
<evidence type="ECO:0000313" key="1">
    <source>
        <dbReference type="EMBL" id="KIU25934.1"/>
    </source>
</evidence>
<dbReference type="AlphaFoldDB" id="A0A0D1KN63"/>
<proteinExistence type="predicted"/>
<accession>A0A0D1KN63</accession>
<organism evidence="1 2">
    <name type="scientific">Sphingomonas melonis</name>
    <dbReference type="NCBI Taxonomy" id="152682"/>
    <lineage>
        <taxon>Bacteria</taxon>
        <taxon>Pseudomonadati</taxon>
        <taxon>Pseudomonadota</taxon>
        <taxon>Alphaproteobacteria</taxon>
        <taxon>Sphingomonadales</taxon>
        <taxon>Sphingomonadaceae</taxon>
        <taxon>Sphingomonas</taxon>
    </lineage>
</organism>
<dbReference type="PATRIC" id="fig|1549858.7.peg.1518"/>